<sequence>MKKNKLLLFFICACLYLLVGCQNEKQHASPPSEAPAEKEEKLEFIEPNSVDSTGFIENIGWVNTSEIMTVREENGNTAIYIHNLHNQQEKRIYEVTAPYVQAVLSPDKEKVFIHTAPLTYSADITIIDLKGNELFQQEIPSYELYYSWNSFNSNFLVIASFAEDWSFEVFTVDIEKKQMDKMDVAEPFLQWKAENSVIYQSWSTMDISFTAPLIAQNIFNGEKETIVEESMHFKQFRSNLLSIEIENENDNLFSYKFINENGKIQSSFNLPLLSRYSDWLVPYYDMIEDEDTFLTFVAGAGGTVDSYDGNFSLRAWNLKTGEEEILLEDLLNEPLQCSQDGAYCLYGMQLEKVIDITEKKTITLLKEGKES</sequence>
<evidence type="ECO:0000259" key="1">
    <source>
        <dbReference type="Pfam" id="PF21101"/>
    </source>
</evidence>
<dbReference type="Pfam" id="PF21101">
    <property type="entry name" value="YqgU"/>
    <property type="match status" value="1"/>
</dbReference>
<dbReference type="EMBL" id="JBHUMF010000009">
    <property type="protein sequence ID" value="MFD2680003.1"/>
    <property type="molecule type" value="Genomic_DNA"/>
</dbReference>
<dbReference type="RefSeq" id="WP_377933078.1">
    <property type="nucleotide sequence ID" value="NZ_JBHUMF010000009.1"/>
</dbReference>
<accession>A0ABW5RMU4</accession>
<gene>
    <name evidence="2" type="ORF">ACFSUL_04470</name>
</gene>
<evidence type="ECO:0000313" key="3">
    <source>
        <dbReference type="Proteomes" id="UP001597506"/>
    </source>
</evidence>
<reference evidence="3" key="1">
    <citation type="journal article" date="2019" name="Int. J. Syst. Evol. Microbiol.">
        <title>The Global Catalogue of Microorganisms (GCM) 10K type strain sequencing project: providing services to taxonomists for standard genome sequencing and annotation.</title>
        <authorList>
            <consortium name="The Broad Institute Genomics Platform"/>
            <consortium name="The Broad Institute Genome Sequencing Center for Infectious Disease"/>
            <person name="Wu L."/>
            <person name="Ma J."/>
        </authorList>
    </citation>
    <scope>NUCLEOTIDE SEQUENCE [LARGE SCALE GENOMIC DNA]</scope>
    <source>
        <strain evidence="3">KCTC 3913</strain>
    </source>
</reference>
<dbReference type="InterPro" id="IPR048421">
    <property type="entry name" value="YqgU_beta-prop"/>
</dbReference>
<protein>
    <recommendedName>
        <fullName evidence="1">YqgU-like 6-bladed beta-propeller domain-containing protein</fullName>
    </recommendedName>
</protein>
<keyword evidence="3" id="KW-1185">Reference proteome</keyword>
<feature type="domain" description="YqgU-like 6-bladed beta-propeller" evidence="1">
    <location>
        <begin position="83"/>
        <end position="347"/>
    </location>
</feature>
<name>A0ABW5RMU4_9BACI</name>
<proteinExistence type="predicted"/>
<dbReference type="SUPFAM" id="SSF69304">
    <property type="entry name" value="Tricorn protease N-terminal domain"/>
    <property type="match status" value="1"/>
</dbReference>
<organism evidence="2 3">
    <name type="scientific">Bacillus seohaeanensis</name>
    <dbReference type="NCBI Taxonomy" id="284580"/>
    <lineage>
        <taxon>Bacteria</taxon>
        <taxon>Bacillati</taxon>
        <taxon>Bacillota</taxon>
        <taxon>Bacilli</taxon>
        <taxon>Bacillales</taxon>
        <taxon>Bacillaceae</taxon>
        <taxon>Bacillus</taxon>
    </lineage>
</organism>
<dbReference type="PROSITE" id="PS51257">
    <property type="entry name" value="PROKAR_LIPOPROTEIN"/>
    <property type="match status" value="1"/>
</dbReference>
<comment type="caution">
    <text evidence="2">The sequence shown here is derived from an EMBL/GenBank/DDBJ whole genome shotgun (WGS) entry which is preliminary data.</text>
</comment>
<evidence type="ECO:0000313" key="2">
    <source>
        <dbReference type="EMBL" id="MFD2680003.1"/>
    </source>
</evidence>
<dbReference type="Proteomes" id="UP001597506">
    <property type="component" value="Unassembled WGS sequence"/>
</dbReference>